<evidence type="ECO:0000256" key="1">
    <source>
        <dbReference type="ARBA" id="ARBA00004635"/>
    </source>
</evidence>
<feature type="compositionally biased region" description="Basic and acidic residues" evidence="6">
    <location>
        <begin position="1252"/>
        <end position="1272"/>
    </location>
</feature>
<evidence type="ECO:0000256" key="3">
    <source>
        <dbReference type="ARBA" id="ARBA00022860"/>
    </source>
</evidence>
<feature type="compositionally biased region" description="Acidic residues" evidence="6">
    <location>
        <begin position="11"/>
        <end position="31"/>
    </location>
</feature>
<evidence type="ECO:0000313" key="8">
    <source>
        <dbReference type="EMBL" id="KAK3537785.1"/>
    </source>
</evidence>
<protein>
    <recommendedName>
        <fullName evidence="7">A kinase-anchoring proteins AKAP-5 and AKAP-12 calmodulin (CaM)-binding domain-containing protein</fullName>
    </recommendedName>
</protein>
<feature type="region of interest" description="Disordered" evidence="6">
    <location>
        <begin position="1444"/>
        <end position="1464"/>
    </location>
</feature>
<feature type="domain" description="A kinase-anchoring proteins AKAP-5 and AKAP-12 calmodulin (CaM)-binding" evidence="7">
    <location>
        <begin position="458"/>
        <end position="478"/>
    </location>
</feature>
<dbReference type="EMBL" id="JAUCMX010000008">
    <property type="protein sequence ID" value="KAK3537785.1"/>
    <property type="molecule type" value="Genomic_DNA"/>
</dbReference>
<proteinExistence type="predicted"/>
<dbReference type="InterPro" id="IPR028540">
    <property type="entry name" value="AKAP12"/>
</dbReference>
<evidence type="ECO:0000256" key="2">
    <source>
        <dbReference type="ARBA" id="ARBA00022553"/>
    </source>
</evidence>
<evidence type="ECO:0000313" key="9">
    <source>
        <dbReference type="Proteomes" id="UP001274896"/>
    </source>
</evidence>
<dbReference type="Proteomes" id="UP001274896">
    <property type="component" value="Unassembled WGS sequence"/>
</dbReference>
<feature type="compositionally biased region" description="Basic and acidic residues" evidence="6">
    <location>
        <begin position="359"/>
        <end position="368"/>
    </location>
</feature>
<dbReference type="GO" id="GO:0005737">
    <property type="term" value="C:cytoplasm"/>
    <property type="evidence" value="ECO:0007669"/>
    <property type="project" value="TreeGrafter"/>
</dbReference>
<feature type="region of interest" description="Disordered" evidence="6">
    <location>
        <begin position="142"/>
        <end position="236"/>
    </location>
</feature>
<feature type="compositionally biased region" description="Basic and acidic residues" evidence="6">
    <location>
        <begin position="379"/>
        <end position="390"/>
    </location>
</feature>
<gene>
    <name evidence="8" type="ORF">QTP70_018938</name>
</gene>
<dbReference type="InterPro" id="IPR001573">
    <property type="entry name" value="AKAP_WSK"/>
</dbReference>
<feature type="region of interest" description="Disordered" evidence="6">
    <location>
        <begin position="1231"/>
        <end position="1312"/>
    </location>
</feature>
<dbReference type="GO" id="GO:0010739">
    <property type="term" value="P:positive regulation of protein kinase A signaling"/>
    <property type="evidence" value="ECO:0007669"/>
    <property type="project" value="InterPro"/>
</dbReference>
<evidence type="ECO:0000256" key="4">
    <source>
        <dbReference type="ARBA" id="ARBA00023136"/>
    </source>
</evidence>
<feature type="compositionally biased region" description="Polar residues" evidence="6">
    <location>
        <begin position="430"/>
        <end position="449"/>
    </location>
</feature>
<feature type="region of interest" description="Disordered" evidence="6">
    <location>
        <begin position="1"/>
        <end position="105"/>
    </location>
</feature>
<keyword evidence="4" id="KW-0472">Membrane</keyword>
<name>A0AAE0QZY1_9TELE</name>
<reference evidence="8" key="1">
    <citation type="submission" date="2023-06" db="EMBL/GenBank/DDBJ databases">
        <title>Male Hemibagrus guttatus genome.</title>
        <authorList>
            <person name="Bian C."/>
        </authorList>
    </citation>
    <scope>NUCLEOTIDE SEQUENCE</scope>
    <source>
        <strain evidence="8">Male_cb2023</strain>
        <tissue evidence="8">Muscle</tissue>
    </source>
</reference>
<evidence type="ECO:0000259" key="7">
    <source>
        <dbReference type="PROSITE" id="PS51893"/>
    </source>
</evidence>
<feature type="compositionally biased region" description="Basic and acidic residues" evidence="6">
    <location>
        <begin position="549"/>
        <end position="577"/>
    </location>
</feature>
<feature type="compositionally biased region" description="Basic and acidic residues" evidence="6">
    <location>
        <begin position="142"/>
        <end position="156"/>
    </location>
</feature>
<organism evidence="8 9">
    <name type="scientific">Hemibagrus guttatus</name>
    <dbReference type="NCBI Taxonomy" id="175788"/>
    <lineage>
        <taxon>Eukaryota</taxon>
        <taxon>Metazoa</taxon>
        <taxon>Chordata</taxon>
        <taxon>Craniata</taxon>
        <taxon>Vertebrata</taxon>
        <taxon>Euteleostomi</taxon>
        <taxon>Actinopterygii</taxon>
        <taxon>Neopterygii</taxon>
        <taxon>Teleostei</taxon>
        <taxon>Ostariophysi</taxon>
        <taxon>Siluriformes</taxon>
        <taxon>Bagridae</taxon>
        <taxon>Hemibagrus</taxon>
    </lineage>
</organism>
<feature type="compositionally biased region" description="Polar residues" evidence="6">
    <location>
        <begin position="1281"/>
        <end position="1295"/>
    </location>
</feature>
<feature type="compositionally biased region" description="Basic residues" evidence="6">
    <location>
        <begin position="463"/>
        <end position="474"/>
    </location>
</feature>
<feature type="region of interest" description="Disordered" evidence="6">
    <location>
        <begin position="318"/>
        <end position="577"/>
    </location>
</feature>
<dbReference type="PANTHER" id="PTHR23209:SF4">
    <property type="entry name" value="A-KINASE ANCHOR PROTEIN 12"/>
    <property type="match status" value="1"/>
</dbReference>
<evidence type="ECO:0000256" key="6">
    <source>
        <dbReference type="SAM" id="MobiDB-lite"/>
    </source>
</evidence>
<dbReference type="GO" id="GO:0005516">
    <property type="term" value="F:calmodulin binding"/>
    <property type="evidence" value="ECO:0007669"/>
    <property type="project" value="UniProtKB-KW"/>
</dbReference>
<keyword evidence="2" id="KW-0597">Phosphoprotein</keyword>
<comment type="subcellular location">
    <subcellularLocation>
        <location evidence="1">Membrane</location>
        <topology evidence="1">Lipid-anchor</topology>
    </subcellularLocation>
</comment>
<sequence>MGATFSQQRDECEEDEEQCSGQDEVTEDSAEDQLLQKNWKISSQNGKPENQTDEMNSQSDARDLVDVGSGFVTLKEDASDMTDSIQEGDDSDNISKQMNNTDERSVIVKEENEANNKVNDTEIGFKKIFRFVGFKFTLKKDKVEKIDEPLESEQDRNAAGPSEESWDTTDLNPVRTNEQDEEEKKNERNGGDASAESPETQFTENREETTPHKGQMGDLPQSPEPEEPMSPVKRFFTQGIFGSLRKKKKDEDELKSLYKVVEKETTKEDTTCTCLDVANGTIDEDKNGQLYKKDESKPAAEGDIMNCLEQDKVQASPFRRLFRKLSTRRQSETKPGDTNSLEPGENSSENPQLSTELIKSQKEQETKVVETQPADEMMDMSHEESKKKSDSAVSWENLICVRSAKTRARKTSDSEDETQDKGEVHRRTTESPFESSTEGDHLTSSNEQGASPAEEDSGSTWKSFKKLVTPKRRSRMEESGSVEQMQSDTEISKDESSCSLRKLISGRKKIKLDGQQENISSDEGSKGTGTDIEDDETPGVVPLSEYEIAEPKMLKETADGTNRESKKEKEMQPVIEEDKPKQIQPSYNVKPLSFDAGPSGVPIPTEYMEELTEFLSKHQQLSDIPEEGIIEESVATPLSFVEWTTQYDTLADDIVDMTADAVTAPEHASGHSEDETSEMVSAVSQLSESPKTSGNVTPISPLHHIRESDTIFQEVVESVSMVPSVLSITTQGQVPEAQIVSVPQFIVESTTITETKVLVTHKKEEARSICIGIVCQEIRAAEVVRSLPLFEGISEITHTVPTEFVSEDLAEESKLAGIASDNVSEAEIKEIKPMLHEVLLLDEQNTILAETARRSKQVIMVENIQDKVSPVVQIEDVEDDSTKLLSGLHECTPVHAAVCSGSQLLEEQIITQNSNRLETEGPLQPALEEPVYEQLTQNTPIPFKVEKEHRIPDVESSSADAGQHVVQATEVTKPVALESVPSLNQVSVIAEAGVLVSDVKCSESTVPISNVIPISDSIKIEMDLEHEAQMKNDPSPHYEDSHTIQVKVKSTELQAENKNAETVPALGTTTDSADAFKDIEIIREEEKAKQKIEPTSAETIVTIGDEKIVYRFEAESLSEIIDKPTEERECKENELNTLVRESTLPLATTNEDSASKEPEDMSEVILGLKKEHTGTDTVLMEESKSKQTAGDEIGMLTLNPTETDEETKKPPVISEQPRIYEELLEDGVQPPATDELIADAQTKAVAPGPEDDSAKTEAVKRSCVDDEPDKLLANDQEDNETANPEITTELQTVETAKTFPEAEPQLDPGEPQRDVLVSKPEMCQATESSHEPYEENNEAAEAMVKMTETISTFMYEKEARVECNTPEQSVATLQCFNEIGSVSSLDQSVMSDTLSAEKQEDNETAKTVNTEIITEHKEAGETLETFLKFEPQLNIEQPQKEFLSLKSEDSQAPESSHKPYEENNQVTGAAEISETISSVIHEEETGVKCKISDQTVKTAQGVDGEPVRAMEHVSEILAKDKAESSEGFVISETEGSEQVLEVIKASAEVSVEVVTEHEVEMTVGFEEDIVYPVVTKQEEVSEIDVENATVTEKNTEQTAALKLKEETTIINSEVQTVLTSEQVAESPIVCENKNKPEVLTHDKLEADKLDVAESKADMNIVSEIQAKMPVVASPVETPVVILSEKTANIEALALTSVINRLQSDLKSVSEPEVSTGSVRHETPIIVSEIQRVTGLSLVQTLSPILKEVLKKEDANINRPVIVEVTEPKLEMPMITETCVEKDLEAQGSVVTSIKEDTDVNSLVLSSSEAQLKTVISAVQTLEDLTAADIPAIQKPTVVQLIQEPEMYMVAQEIKEAKFETPDTVDVTTLAQVTRVEVTKHIIKGAVPTSVVPEFEITSLKENKVSTVTTLIEEPIVASCVKVTTASEASVVETPTVVPAEVQRPTVVPVIETLAVNRAVKEVEIPVTGPEVKERHCDAQAVNIEVKHLPLTEIKVTEIIEQVAEDVENTANPVQTSKSPEERSGRLQEVSVSIVKIVESLPGADDEIWEDAIEDIKDDQCSSTKASGGL</sequence>
<keyword evidence="5" id="KW-0449">Lipoprotein</keyword>
<feature type="compositionally biased region" description="Polar residues" evidence="6">
    <location>
        <begin position="336"/>
        <end position="358"/>
    </location>
</feature>
<comment type="caution">
    <text evidence="8">The sequence shown here is derived from an EMBL/GenBank/DDBJ whole genome shotgun (WGS) entry which is preliminary data.</text>
</comment>
<accession>A0AAE0QZY1</accession>
<dbReference type="GO" id="GO:0090036">
    <property type="term" value="P:regulation of protein kinase C signaling"/>
    <property type="evidence" value="ECO:0007669"/>
    <property type="project" value="InterPro"/>
</dbReference>
<dbReference type="GO" id="GO:0051018">
    <property type="term" value="F:protein kinase A binding"/>
    <property type="evidence" value="ECO:0007669"/>
    <property type="project" value="InterPro"/>
</dbReference>
<evidence type="ECO:0000256" key="5">
    <source>
        <dbReference type="ARBA" id="ARBA00023288"/>
    </source>
</evidence>
<dbReference type="GO" id="GO:0016020">
    <property type="term" value="C:membrane"/>
    <property type="evidence" value="ECO:0007669"/>
    <property type="project" value="UniProtKB-SubCell"/>
</dbReference>
<dbReference type="PANTHER" id="PTHR23209">
    <property type="entry name" value="A-KINASE ANCHOR PROTEIN 12"/>
    <property type="match status" value="1"/>
</dbReference>
<dbReference type="GO" id="GO:0007165">
    <property type="term" value="P:signal transduction"/>
    <property type="evidence" value="ECO:0007669"/>
    <property type="project" value="TreeGrafter"/>
</dbReference>
<keyword evidence="3" id="KW-0112">Calmodulin-binding</keyword>
<feature type="compositionally biased region" description="Basic and acidic residues" evidence="6">
    <location>
        <begin position="419"/>
        <end position="429"/>
    </location>
</feature>
<feature type="compositionally biased region" description="Polar residues" evidence="6">
    <location>
        <begin position="35"/>
        <end position="59"/>
    </location>
</feature>
<keyword evidence="9" id="KW-1185">Reference proteome</keyword>
<dbReference type="Pfam" id="PF03832">
    <property type="entry name" value="WSK"/>
    <property type="match status" value="1"/>
</dbReference>
<dbReference type="PROSITE" id="PS51893">
    <property type="entry name" value="AKAP_CAM_BD"/>
    <property type="match status" value="1"/>
</dbReference>